<dbReference type="EMBL" id="CP024785">
    <property type="protein sequence ID" value="AUB42267.1"/>
    <property type="molecule type" value="Genomic_DNA"/>
</dbReference>
<name>A0A2K8T3J1_9NOSO</name>
<gene>
    <name evidence="1" type="ORF">COO91_08384</name>
</gene>
<evidence type="ECO:0000313" key="2">
    <source>
        <dbReference type="Proteomes" id="UP000232003"/>
    </source>
</evidence>
<proteinExistence type="predicted"/>
<keyword evidence="1" id="KW-0808">Transferase</keyword>
<dbReference type="KEGG" id="nfl:COO91_08384"/>
<keyword evidence="1" id="KW-0012">Acyltransferase</keyword>
<dbReference type="GO" id="GO:0016746">
    <property type="term" value="F:acyltransferase activity"/>
    <property type="evidence" value="ECO:0007669"/>
    <property type="project" value="UniProtKB-KW"/>
</dbReference>
<reference evidence="1 2" key="1">
    <citation type="submission" date="2017-11" db="EMBL/GenBank/DDBJ databases">
        <title>Complete genome of a free-living desiccation-tolerant cyanobacterium and its photosynthetic adaptation to extreme terrestrial habitat.</title>
        <authorList>
            <person name="Shang J."/>
        </authorList>
    </citation>
    <scope>NUCLEOTIDE SEQUENCE [LARGE SCALE GENOMIC DNA]</scope>
    <source>
        <strain evidence="1 2">CCNUN1</strain>
    </source>
</reference>
<protein>
    <submittedName>
        <fullName evidence="1">Acyl-CoA N-acyltransferase</fullName>
    </submittedName>
</protein>
<dbReference type="SUPFAM" id="SSF55729">
    <property type="entry name" value="Acyl-CoA N-acyltransferases (Nat)"/>
    <property type="match status" value="1"/>
</dbReference>
<keyword evidence="2" id="KW-1185">Reference proteome</keyword>
<dbReference type="InterPro" id="IPR016181">
    <property type="entry name" value="Acyl_CoA_acyltransferase"/>
</dbReference>
<dbReference type="AlphaFoldDB" id="A0A2K8T3J1"/>
<dbReference type="Gene3D" id="3.40.630.30">
    <property type="match status" value="1"/>
</dbReference>
<sequence>MPGNPSTGLAHRNALAHNFGAMRTKVKLIRGQDSMAVEADLVELVQKHVNDYASAWKEQLRLYGQEDKFWDWEFKLQFVIGRQPNREGYAIEYEGETQGLMLIETKMHGSRISEGKRLVYLDGIASAPWNREFIQRPPKLKGVGTALLAFARNRSIELGYEGRVGLHSLPGAEEFYDNQGMIDLGEDEDYEDLVYLVLHYLLC</sequence>
<organism evidence="1 2">
    <name type="scientific">Nostoc flagelliforme CCNUN1</name>
    <dbReference type="NCBI Taxonomy" id="2038116"/>
    <lineage>
        <taxon>Bacteria</taxon>
        <taxon>Bacillati</taxon>
        <taxon>Cyanobacteriota</taxon>
        <taxon>Cyanophyceae</taxon>
        <taxon>Nostocales</taxon>
        <taxon>Nostocaceae</taxon>
        <taxon>Nostoc</taxon>
    </lineage>
</organism>
<evidence type="ECO:0000313" key="1">
    <source>
        <dbReference type="EMBL" id="AUB42267.1"/>
    </source>
</evidence>
<dbReference type="Proteomes" id="UP000232003">
    <property type="component" value="Chromosome"/>
</dbReference>
<accession>A0A2K8T3J1</accession>